<dbReference type="PANTHER" id="PTHR22538:SF1">
    <property type="entry name" value="VWFD DOMAIN-CONTAINING PROTEIN"/>
    <property type="match status" value="1"/>
</dbReference>
<evidence type="ECO:0000313" key="3">
    <source>
        <dbReference type="Proteomes" id="UP001158986"/>
    </source>
</evidence>
<sequence length="536" mass="58727">MRITVAIVTTLLGLLQLTISSEKSHVQIGLTNAPSVKLHVKSKRRAVTLHGKTEFEIYATPVVSPNGTSMYYNSYAKFIDEDSEFIYTIIDGAFYLTTKDASNTPTVQCLSSSILPFHEILPALNDVTSIPSASIGNDFVECTRGNLFETSFLSVQYAICASGKAGFTVHGSDLEISVAYLDEPVRIQKPELADGSNLCEPIEMATSISPTALALITGDTVRTSVSRRLKFKWPWEKKFHLDMKPSECNKCLHTPRPCIFFHGLGNGREEAELQDTPKLISTQYGDMRGHGPCCSTLKYAVLNTNDFGWTNDTLQQKFCDHMYTMSPTSNKTNKIVRDTIVVTHSMGGLVLSAAIASGKCKLANTTSWVVLSPPMAGSMASDFVVDACDKGTPDFAVNLLELVGQCPVTVARHTTFRLGGRYITPSLEAAYLAAQKAFRKNAFAVLCSDYFLGLVSRLQALCVLAGTVIPHRSLKNDGLVEFESCLGGLDSSMFGDNYMDTYYRAQVNHGDSAFLAADSWLSDAQKPHKWFECLPL</sequence>
<dbReference type="Proteomes" id="UP001158986">
    <property type="component" value="Unassembled WGS sequence"/>
</dbReference>
<dbReference type="EMBL" id="CAKLCB010000375">
    <property type="protein sequence ID" value="CAH0521186.1"/>
    <property type="molecule type" value="Genomic_DNA"/>
</dbReference>
<feature type="signal peptide" evidence="1">
    <location>
        <begin position="1"/>
        <end position="20"/>
    </location>
</feature>
<proteinExistence type="predicted"/>
<evidence type="ECO:0008006" key="4">
    <source>
        <dbReference type="Google" id="ProtNLM"/>
    </source>
</evidence>
<gene>
    <name evidence="2" type="ORF">PBS001_LOCUS7646</name>
</gene>
<keyword evidence="1" id="KW-0732">Signal</keyword>
<dbReference type="SUPFAM" id="SSF53474">
    <property type="entry name" value="alpha/beta-Hydrolases"/>
    <property type="match status" value="1"/>
</dbReference>
<reference evidence="2 3" key="1">
    <citation type="submission" date="2021-11" db="EMBL/GenBank/DDBJ databases">
        <authorList>
            <person name="Islam A."/>
            <person name="Islam S."/>
            <person name="Flora M.S."/>
            <person name="Rahman M."/>
            <person name="Ziaur R.M."/>
            <person name="Epstein J.H."/>
            <person name="Hassan M."/>
            <person name="Klassen M."/>
            <person name="Woodard K."/>
            <person name="Webb A."/>
            <person name="Webby R.J."/>
            <person name="El Zowalaty M.E."/>
        </authorList>
    </citation>
    <scope>NUCLEOTIDE SEQUENCE [LARGE SCALE GENOMIC DNA]</scope>
    <source>
        <strain evidence="2">Pbs1</strain>
    </source>
</reference>
<dbReference type="Gene3D" id="3.40.50.1820">
    <property type="entry name" value="alpha/beta hydrolase"/>
    <property type="match status" value="1"/>
</dbReference>
<name>A0ABN8DAR5_9STRA</name>
<dbReference type="InterPro" id="IPR029058">
    <property type="entry name" value="AB_hydrolase_fold"/>
</dbReference>
<keyword evidence="3" id="KW-1185">Reference proteome</keyword>
<evidence type="ECO:0000313" key="2">
    <source>
        <dbReference type="EMBL" id="CAH0521186.1"/>
    </source>
</evidence>
<evidence type="ECO:0000256" key="1">
    <source>
        <dbReference type="SAM" id="SignalP"/>
    </source>
</evidence>
<dbReference type="PANTHER" id="PTHR22538">
    <property type="entry name" value="CILIA- AND FLAGELLA-ASSOCIATED PROTEIN 74"/>
    <property type="match status" value="1"/>
</dbReference>
<organism evidence="2 3">
    <name type="scientific">Peronospora belbahrii</name>
    <dbReference type="NCBI Taxonomy" id="622444"/>
    <lineage>
        <taxon>Eukaryota</taxon>
        <taxon>Sar</taxon>
        <taxon>Stramenopiles</taxon>
        <taxon>Oomycota</taxon>
        <taxon>Peronosporomycetes</taxon>
        <taxon>Peronosporales</taxon>
        <taxon>Peronosporaceae</taxon>
        <taxon>Peronospora</taxon>
    </lineage>
</organism>
<feature type="chain" id="PRO_5046492302" description="GPI inositol-deacylase" evidence="1">
    <location>
        <begin position="21"/>
        <end position="536"/>
    </location>
</feature>
<comment type="caution">
    <text evidence="2">The sequence shown here is derived from an EMBL/GenBank/DDBJ whole genome shotgun (WGS) entry which is preliminary data.</text>
</comment>
<protein>
    <recommendedName>
        <fullName evidence="4">GPI inositol-deacylase</fullName>
    </recommendedName>
</protein>
<accession>A0ABN8DAR5</accession>